<gene>
    <name evidence="2" type="ORF">SAMN02910451_00078</name>
</gene>
<dbReference type="Proteomes" id="UP000183047">
    <property type="component" value="Unassembled WGS sequence"/>
</dbReference>
<dbReference type="RefSeq" id="WP_074460960.1">
    <property type="nucleotide sequence ID" value="NZ_FMUR01000003.1"/>
</dbReference>
<accession>A0A1G5ABG6</accession>
<dbReference type="EMBL" id="FMUR01000003">
    <property type="protein sequence ID" value="SCX75234.1"/>
    <property type="molecule type" value="Genomic_DNA"/>
</dbReference>
<protein>
    <submittedName>
        <fullName evidence="2">Phosphinothricin acetyltransferase</fullName>
    </submittedName>
</protein>
<evidence type="ECO:0000313" key="2">
    <source>
        <dbReference type="EMBL" id="SCX75234.1"/>
    </source>
</evidence>
<dbReference type="AlphaFoldDB" id="A0A1G5ABG6"/>
<evidence type="ECO:0000313" key="3">
    <source>
        <dbReference type="Proteomes" id="UP000183047"/>
    </source>
</evidence>
<keyword evidence="3" id="KW-1185">Reference proteome</keyword>
<proteinExistence type="predicted"/>
<dbReference type="GO" id="GO:0016747">
    <property type="term" value="F:acyltransferase activity, transferring groups other than amino-acyl groups"/>
    <property type="evidence" value="ECO:0007669"/>
    <property type="project" value="InterPro"/>
</dbReference>
<dbReference type="Pfam" id="PF13420">
    <property type="entry name" value="Acetyltransf_4"/>
    <property type="match status" value="1"/>
</dbReference>
<keyword evidence="2" id="KW-0808">Transferase</keyword>
<feature type="domain" description="N-acetyltransferase" evidence="1">
    <location>
        <begin position="1"/>
        <end position="171"/>
    </location>
</feature>
<name>A0A1G5ABG6_9FIRM</name>
<dbReference type="InterPro" id="IPR000182">
    <property type="entry name" value="GNAT_dom"/>
</dbReference>
<dbReference type="PANTHER" id="PTHR43072">
    <property type="entry name" value="N-ACETYLTRANSFERASE"/>
    <property type="match status" value="1"/>
</dbReference>
<dbReference type="PANTHER" id="PTHR43072:SF8">
    <property type="entry name" value="ACYLTRANSFERASE FABY-RELATED"/>
    <property type="match status" value="1"/>
</dbReference>
<reference evidence="3" key="1">
    <citation type="submission" date="2016-10" db="EMBL/GenBank/DDBJ databases">
        <authorList>
            <person name="Varghese N."/>
            <person name="Submissions S."/>
        </authorList>
    </citation>
    <scope>NUCLEOTIDE SEQUENCE [LARGE SCALE GENOMIC DNA]</scope>
    <source>
        <strain evidence="3">XBD2006</strain>
    </source>
</reference>
<dbReference type="Gene3D" id="3.40.630.30">
    <property type="match status" value="1"/>
</dbReference>
<organism evidence="2 3">
    <name type="scientific">Butyrivibrio hungatei</name>
    <dbReference type="NCBI Taxonomy" id="185008"/>
    <lineage>
        <taxon>Bacteria</taxon>
        <taxon>Bacillati</taxon>
        <taxon>Bacillota</taxon>
        <taxon>Clostridia</taxon>
        <taxon>Lachnospirales</taxon>
        <taxon>Lachnospiraceae</taxon>
        <taxon>Butyrivibrio</taxon>
    </lineage>
</organism>
<dbReference type="OrthoDB" id="9798006at2"/>
<dbReference type="CDD" id="cd04301">
    <property type="entry name" value="NAT_SF"/>
    <property type="match status" value="1"/>
</dbReference>
<evidence type="ECO:0000259" key="1">
    <source>
        <dbReference type="PROSITE" id="PS51186"/>
    </source>
</evidence>
<dbReference type="InterPro" id="IPR016181">
    <property type="entry name" value="Acyl_CoA_acyltransferase"/>
</dbReference>
<dbReference type="PROSITE" id="PS51186">
    <property type="entry name" value="GNAT"/>
    <property type="match status" value="1"/>
</dbReference>
<dbReference type="SUPFAM" id="SSF55729">
    <property type="entry name" value="Acyl-CoA N-acyltransferases (Nat)"/>
    <property type="match status" value="1"/>
</dbReference>
<sequence length="190" mass="21826">MTVEKVSVEDAGELLAIYAPYVEKTAISFEYEVPSLEEFEGRIRDISSKYPYIKATENGEILGYAYATSFKGRRAYDWSVETTVYVREDVKRKGVGKLLYDALEKSLKDMGILNLNACIAYLSDDKKDDNLTNDSFHFHKSLGYSLVGIFHDSGYKFEKWYDMIWMEKMLGDHTSNPGEVKFGKWDIENA</sequence>